<dbReference type="RefSeq" id="WP_088751491.1">
    <property type="nucleotide sequence ID" value="NZ_NJGU01000007.1"/>
</dbReference>
<dbReference type="Pfam" id="PF02785">
    <property type="entry name" value="Biotin_carb_C"/>
    <property type="match status" value="1"/>
</dbReference>
<evidence type="ECO:0000256" key="5">
    <source>
        <dbReference type="ARBA" id="ARBA00022946"/>
    </source>
</evidence>
<dbReference type="GO" id="GO:0016874">
    <property type="term" value="F:ligase activity"/>
    <property type="evidence" value="ECO:0007669"/>
    <property type="project" value="UniProtKB-KW"/>
</dbReference>
<comment type="cofactor">
    <cofactor evidence="1">
        <name>biotin</name>
        <dbReference type="ChEBI" id="CHEBI:57586"/>
    </cofactor>
</comment>
<evidence type="ECO:0000259" key="10">
    <source>
        <dbReference type="PROSITE" id="PS50979"/>
    </source>
</evidence>
<dbReference type="InterPro" id="IPR013815">
    <property type="entry name" value="ATP_grasp_subdomain_1"/>
</dbReference>
<dbReference type="InterPro" id="IPR011053">
    <property type="entry name" value="Single_hybrid_motif"/>
</dbReference>
<dbReference type="GO" id="GO:0046872">
    <property type="term" value="F:metal ion binding"/>
    <property type="evidence" value="ECO:0007669"/>
    <property type="project" value="InterPro"/>
</dbReference>
<dbReference type="FunFam" id="3.30.470.20:FF:000028">
    <property type="entry name" value="Methylcrotonoyl-CoA carboxylase subunit alpha, mitochondrial"/>
    <property type="match status" value="1"/>
</dbReference>
<keyword evidence="4 7" id="KW-0067">ATP-binding</keyword>
<dbReference type="SUPFAM" id="SSF52440">
    <property type="entry name" value="PreATP-grasp domain"/>
    <property type="match status" value="1"/>
</dbReference>
<keyword evidence="6" id="KW-0092">Biotin</keyword>
<organism evidence="11 12">
    <name type="scientific">Herbaspirillum robiniae</name>
    <dbReference type="NCBI Taxonomy" id="2014887"/>
    <lineage>
        <taxon>Bacteria</taxon>
        <taxon>Pseudomonadati</taxon>
        <taxon>Pseudomonadota</taxon>
        <taxon>Betaproteobacteria</taxon>
        <taxon>Burkholderiales</taxon>
        <taxon>Oxalobacteraceae</taxon>
        <taxon>Herbaspirillum</taxon>
    </lineage>
</organism>
<dbReference type="Pfam" id="PF00289">
    <property type="entry name" value="Biotin_carb_N"/>
    <property type="match status" value="1"/>
</dbReference>
<dbReference type="InterPro" id="IPR048429">
    <property type="entry name" value="MCC_alpha_BT"/>
</dbReference>
<reference evidence="11 12" key="1">
    <citation type="submission" date="2017-06" db="EMBL/GenBank/DDBJ databases">
        <title>Herbaspirillum phytohormonus sp. nov., isolated from the root nodule of Robinia pseudoacacia in lead-zinc mine.</title>
        <authorList>
            <person name="Fan M."/>
            <person name="Lin Y."/>
        </authorList>
    </citation>
    <scope>NUCLEOTIDE SEQUENCE [LARGE SCALE GENOMIC DNA]</scope>
    <source>
        <strain evidence="11 12">HZ10</strain>
    </source>
</reference>
<dbReference type="InterPro" id="IPR005479">
    <property type="entry name" value="CPAse_ATP-bd"/>
</dbReference>
<keyword evidence="5" id="KW-0809">Transit peptide</keyword>
<evidence type="ECO:0000256" key="4">
    <source>
        <dbReference type="ARBA" id="ARBA00022840"/>
    </source>
</evidence>
<evidence type="ECO:0000256" key="1">
    <source>
        <dbReference type="ARBA" id="ARBA00001953"/>
    </source>
</evidence>
<evidence type="ECO:0000313" key="12">
    <source>
        <dbReference type="Proteomes" id="UP000197596"/>
    </source>
</evidence>
<dbReference type="InterPro" id="IPR050856">
    <property type="entry name" value="Biotin_carboxylase_complex"/>
</dbReference>
<dbReference type="InterPro" id="IPR005482">
    <property type="entry name" value="Biotin_COase_C"/>
</dbReference>
<dbReference type="Proteomes" id="UP000197596">
    <property type="component" value="Unassembled WGS sequence"/>
</dbReference>
<dbReference type="Gene3D" id="2.40.50.100">
    <property type="match status" value="1"/>
</dbReference>
<keyword evidence="3 7" id="KW-0547">Nucleotide-binding</keyword>
<proteinExistence type="predicted"/>
<evidence type="ECO:0000259" key="8">
    <source>
        <dbReference type="PROSITE" id="PS50968"/>
    </source>
</evidence>
<feature type="domain" description="Lipoyl-binding" evidence="8">
    <location>
        <begin position="594"/>
        <end position="673"/>
    </location>
</feature>
<evidence type="ECO:0000256" key="3">
    <source>
        <dbReference type="ARBA" id="ARBA00022741"/>
    </source>
</evidence>
<sequence length="675" mass="71755">MIHKILIANRGEIACRVAATARRMGIATVAVYSDADAGAKHVQACDESVRLGPAPAKESYLCGDKIIAAALATGAQGIHPGYGFLSENADFAQACADAGLVFIGPPASAIRAMGSKSAAKALMEKAAVPLVPGYHGERQESEFLRGEADRIGYPVLLKASAGGGGKGMRVVERSEDFAAALASCKREAISSFGDDRVLVEKYLTRPRHIEIQVFADTHGNCVYLFERDCSVQRRHQKVLEEAPAPGMTAERRAAMGEAAVAAARAVGYVGAGTVEFIADYSNGEDGSFYFMEMNTRLQVEHPVTEMITGQDLVEWQLRVASGEPLPLKQDQLRIAGHAIEARIYAENPEKGFLPSIGTLARMRTASAVEFRLHQGDVSQPAAVRIDSGVREGDAISPFYDPMIAKLIVWGADREAALRNMSRALAQYQVVGLATNIGFLQRLVAGAAFSQADLDTGLIERHHETLFPAPAAPALETLAFAAVAVLNEEGSKSDKADPWSSANGWRMNGKLLRALEFAGDAGAARLQLEYAGDGNSWTLLTGGASHALRIESVTSGACSITLDGRLLRADVVREGELLHVFDGRAQRSLRYADPMAHAGHSEAEGGRLTAPMPGKIVAVLVEKGGSVDKGAPLLIMEAMKMEHTIAAPADGTVEDLLYAVGDQVAEGAQLLEFKAA</sequence>
<dbReference type="FunFam" id="2.40.50.100:FF:000003">
    <property type="entry name" value="Acetyl-CoA carboxylase biotin carboxyl carrier protein"/>
    <property type="match status" value="1"/>
</dbReference>
<feature type="domain" description="Biotin carboxylation" evidence="10">
    <location>
        <begin position="1"/>
        <end position="463"/>
    </location>
</feature>
<evidence type="ECO:0000256" key="2">
    <source>
        <dbReference type="ARBA" id="ARBA00022598"/>
    </source>
</evidence>
<dbReference type="SUPFAM" id="SSF56059">
    <property type="entry name" value="Glutathione synthetase ATP-binding domain-like"/>
    <property type="match status" value="1"/>
</dbReference>
<dbReference type="PANTHER" id="PTHR18866">
    <property type="entry name" value="CARBOXYLASE:PYRUVATE/ACETYL-COA/PROPIONYL-COA CARBOXYLASE"/>
    <property type="match status" value="1"/>
</dbReference>
<keyword evidence="2" id="KW-0436">Ligase</keyword>
<dbReference type="PROSITE" id="PS00867">
    <property type="entry name" value="CPSASE_2"/>
    <property type="match status" value="1"/>
</dbReference>
<dbReference type="CDD" id="cd06850">
    <property type="entry name" value="biotinyl_domain"/>
    <property type="match status" value="1"/>
</dbReference>
<evidence type="ECO:0000313" key="11">
    <source>
        <dbReference type="EMBL" id="OWY28351.1"/>
    </source>
</evidence>
<dbReference type="Pfam" id="PF02786">
    <property type="entry name" value="CPSase_L_D2"/>
    <property type="match status" value="1"/>
</dbReference>
<dbReference type="Pfam" id="PF00364">
    <property type="entry name" value="Biotin_lipoyl"/>
    <property type="match status" value="1"/>
</dbReference>
<dbReference type="PROSITE" id="PS50975">
    <property type="entry name" value="ATP_GRASP"/>
    <property type="match status" value="1"/>
</dbReference>
<evidence type="ECO:0000259" key="9">
    <source>
        <dbReference type="PROSITE" id="PS50975"/>
    </source>
</evidence>
<dbReference type="InterPro" id="IPR000089">
    <property type="entry name" value="Biotin_lipoyl"/>
</dbReference>
<evidence type="ECO:0000256" key="7">
    <source>
        <dbReference type="PROSITE-ProRule" id="PRU00409"/>
    </source>
</evidence>
<dbReference type="Gene3D" id="3.30.700.40">
    <property type="match status" value="1"/>
</dbReference>
<dbReference type="Pfam" id="PF21139">
    <property type="entry name" value="BT_MCC_alpha"/>
    <property type="match status" value="1"/>
</dbReference>
<dbReference type="PROSITE" id="PS50979">
    <property type="entry name" value="BC"/>
    <property type="match status" value="1"/>
</dbReference>
<evidence type="ECO:0000256" key="6">
    <source>
        <dbReference type="ARBA" id="ARBA00023267"/>
    </source>
</evidence>
<protein>
    <submittedName>
        <fullName evidence="11">3-methylcrotonyl-CoA carboxylase</fullName>
    </submittedName>
</protein>
<dbReference type="PROSITE" id="PS00866">
    <property type="entry name" value="CPSASE_1"/>
    <property type="match status" value="1"/>
</dbReference>
<dbReference type="SUPFAM" id="SSF51230">
    <property type="entry name" value="Single hybrid motif"/>
    <property type="match status" value="1"/>
</dbReference>
<dbReference type="Gene3D" id="3.30.1490.20">
    <property type="entry name" value="ATP-grasp fold, A domain"/>
    <property type="match status" value="1"/>
</dbReference>
<name>A0A246WPQ1_9BURK</name>
<dbReference type="Gene3D" id="3.30.470.20">
    <property type="entry name" value="ATP-grasp fold, B domain"/>
    <property type="match status" value="1"/>
</dbReference>
<dbReference type="InterPro" id="IPR011761">
    <property type="entry name" value="ATP-grasp"/>
</dbReference>
<dbReference type="GO" id="GO:0005524">
    <property type="term" value="F:ATP binding"/>
    <property type="evidence" value="ECO:0007669"/>
    <property type="project" value="UniProtKB-UniRule"/>
</dbReference>
<dbReference type="InterPro" id="IPR005481">
    <property type="entry name" value="BC-like_N"/>
</dbReference>
<feature type="domain" description="ATP-grasp" evidence="9">
    <location>
        <begin position="120"/>
        <end position="321"/>
    </location>
</feature>
<dbReference type="AlphaFoldDB" id="A0A246WPQ1"/>
<dbReference type="FunFam" id="3.30.1490.20:FF:000003">
    <property type="entry name" value="acetyl-CoA carboxylase isoform X1"/>
    <property type="match status" value="1"/>
</dbReference>
<dbReference type="FunFam" id="3.40.50.20:FF:000010">
    <property type="entry name" value="Propionyl-CoA carboxylase subunit alpha"/>
    <property type="match status" value="1"/>
</dbReference>
<comment type="caution">
    <text evidence="11">The sequence shown here is derived from an EMBL/GenBank/DDBJ whole genome shotgun (WGS) entry which is preliminary data.</text>
</comment>
<dbReference type="InterPro" id="IPR011054">
    <property type="entry name" value="Rudment_hybrid_motif"/>
</dbReference>
<dbReference type="SUPFAM" id="SSF51246">
    <property type="entry name" value="Rudiment single hybrid motif"/>
    <property type="match status" value="1"/>
</dbReference>
<accession>A0A246WPQ1</accession>
<dbReference type="EMBL" id="NJGU01000007">
    <property type="protein sequence ID" value="OWY28351.1"/>
    <property type="molecule type" value="Genomic_DNA"/>
</dbReference>
<dbReference type="Gene3D" id="3.40.50.20">
    <property type="match status" value="1"/>
</dbReference>
<dbReference type="InterPro" id="IPR016185">
    <property type="entry name" value="PreATP-grasp_dom_sf"/>
</dbReference>
<gene>
    <name evidence="11" type="ORF">CEJ42_13985</name>
</gene>
<dbReference type="SMART" id="SM00878">
    <property type="entry name" value="Biotin_carb_C"/>
    <property type="match status" value="1"/>
</dbReference>
<dbReference type="InterPro" id="IPR011764">
    <property type="entry name" value="Biotin_carboxylation_dom"/>
</dbReference>
<dbReference type="PANTHER" id="PTHR18866:SF33">
    <property type="entry name" value="METHYLCROTONOYL-COA CARBOXYLASE SUBUNIT ALPHA, MITOCHONDRIAL-RELATED"/>
    <property type="match status" value="1"/>
</dbReference>
<dbReference type="PROSITE" id="PS50968">
    <property type="entry name" value="BIOTINYL_LIPOYL"/>
    <property type="match status" value="1"/>
</dbReference>